<dbReference type="EMBL" id="JAVRQU010000023">
    <property type="protein sequence ID" value="KAK5690769.1"/>
    <property type="molecule type" value="Genomic_DNA"/>
</dbReference>
<gene>
    <name evidence="2" type="ORF">LTR97_011930</name>
</gene>
<feature type="domain" description="Heterokaryon incompatibility" evidence="1">
    <location>
        <begin position="2"/>
        <end position="87"/>
    </location>
</feature>
<evidence type="ECO:0000313" key="2">
    <source>
        <dbReference type="EMBL" id="KAK5690769.1"/>
    </source>
</evidence>
<dbReference type="Proteomes" id="UP001310594">
    <property type="component" value="Unassembled WGS sequence"/>
</dbReference>
<sequence length="426" mass="48362">MADWEFESKHMHEYYSNALCNISASAADGTARGMFQTRDSTALQHHQYRMPLRKGRTPGLYDVFDITSWEADLDDAPLAHRAWCLQERLLAKRVLHFGRHQLLWECREHNAAGIYPFGVPNIAPLQYRIHFKDLSTSSIWNQQRFGTVDQTALAYKLWYRIVSSYSACLLSFPEDKLRAIAGLVAHFEHELQDKCIMGCWQADFQHQLLWHVQDRLYPPTNMLYDVNHSYPDIPSWSWLASDCPIDTGKRLGVERQAVDEEMLFSMVNLHGTIATMSQSSGTTLSSSIRISCHINDAEMRLGREGLLGLRLPDVTSRGQSKSPTIWLDGPIGGLAAPDDCVAVAVVPMRRYRDQGNRRQSQYSLDCLLLQRQARFPNAYRRIGLVTATDDEGMQALTPTSSQRWSWLGQASPALAVDEDQSTITIL</sequence>
<proteinExistence type="predicted"/>
<evidence type="ECO:0000259" key="1">
    <source>
        <dbReference type="Pfam" id="PF06985"/>
    </source>
</evidence>
<dbReference type="PANTHER" id="PTHR33112:SF10">
    <property type="entry name" value="TOL"/>
    <property type="match status" value="1"/>
</dbReference>
<evidence type="ECO:0000313" key="3">
    <source>
        <dbReference type="Proteomes" id="UP001310594"/>
    </source>
</evidence>
<dbReference type="AlphaFoldDB" id="A0AAN7VY52"/>
<dbReference type="InterPro" id="IPR010730">
    <property type="entry name" value="HET"/>
</dbReference>
<name>A0AAN7VY52_9PEZI</name>
<comment type="caution">
    <text evidence="2">The sequence shown here is derived from an EMBL/GenBank/DDBJ whole genome shotgun (WGS) entry which is preliminary data.</text>
</comment>
<reference evidence="2" key="1">
    <citation type="submission" date="2023-08" db="EMBL/GenBank/DDBJ databases">
        <title>Black Yeasts Isolated from many extreme environments.</title>
        <authorList>
            <person name="Coleine C."/>
            <person name="Stajich J.E."/>
            <person name="Selbmann L."/>
        </authorList>
    </citation>
    <scope>NUCLEOTIDE SEQUENCE</scope>
    <source>
        <strain evidence="2">CCFEE 5810</strain>
    </source>
</reference>
<accession>A0AAN7VY52</accession>
<dbReference type="PANTHER" id="PTHR33112">
    <property type="entry name" value="DOMAIN PROTEIN, PUTATIVE-RELATED"/>
    <property type="match status" value="1"/>
</dbReference>
<organism evidence="2 3">
    <name type="scientific">Elasticomyces elasticus</name>
    <dbReference type="NCBI Taxonomy" id="574655"/>
    <lineage>
        <taxon>Eukaryota</taxon>
        <taxon>Fungi</taxon>
        <taxon>Dikarya</taxon>
        <taxon>Ascomycota</taxon>
        <taxon>Pezizomycotina</taxon>
        <taxon>Dothideomycetes</taxon>
        <taxon>Dothideomycetidae</taxon>
        <taxon>Mycosphaerellales</taxon>
        <taxon>Teratosphaeriaceae</taxon>
        <taxon>Elasticomyces</taxon>
    </lineage>
</organism>
<protein>
    <recommendedName>
        <fullName evidence="1">Heterokaryon incompatibility domain-containing protein</fullName>
    </recommendedName>
</protein>
<dbReference type="Pfam" id="PF06985">
    <property type="entry name" value="HET"/>
    <property type="match status" value="1"/>
</dbReference>